<feature type="compositionally biased region" description="Low complexity" evidence="16">
    <location>
        <begin position="186"/>
        <end position="197"/>
    </location>
</feature>
<evidence type="ECO:0000256" key="8">
    <source>
        <dbReference type="ARBA" id="ARBA00022786"/>
    </source>
</evidence>
<dbReference type="GO" id="GO:0005886">
    <property type="term" value="C:plasma membrane"/>
    <property type="evidence" value="ECO:0007669"/>
    <property type="project" value="UniProtKB-SubCell"/>
</dbReference>
<evidence type="ECO:0000256" key="15">
    <source>
        <dbReference type="PROSITE-ProRule" id="PRU10133"/>
    </source>
</evidence>
<keyword evidence="10" id="KW-0472">Membrane</keyword>
<dbReference type="CDD" id="cd01259">
    <property type="entry name" value="PH_APBB1IP"/>
    <property type="match status" value="1"/>
</dbReference>
<organism evidence="20 21">
    <name type="scientific">Scyliorhinus torazame</name>
    <name type="common">Cloudy catshark</name>
    <name type="synonym">Catulus torazame</name>
    <dbReference type="NCBI Taxonomy" id="75743"/>
    <lineage>
        <taxon>Eukaryota</taxon>
        <taxon>Metazoa</taxon>
        <taxon>Chordata</taxon>
        <taxon>Craniata</taxon>
        <taxon>Vertebrata</taxon>
        <taxon>Chondrichthyes</taxon>
        <taxon>Elasmobranchii</taxon>
        <taxon>Galeomorphii</taxon>
        <taxon>Galeoidea</taxon>
        <taxon>Carcharhiniformes</taxon>
        <taxon>Scyliorhinidae</taxon>
        <taxon>Scyliorhinus</taxon>
    </lineage>
</organism>
<dbReference type="SUPFAM" id="SSF54495">
    <property type="entry name" value="UBC-like"/>
    <property type="match status" value="1"/>
</dbReference>
<comment type="subcellular location">
    <subcellularLocation>
        <location evidence="1">Cell membrane</location>
        <topology evidence="1">Peripheral membrane protein</topology>
    </subcellularLocation>
    <subcellularLocation>
        <location evidence="2">Cytoplasm</location>
        <location evidence="2">Cytoskeleton</location>
    </subcellularLocation>
</comment>
<dbReference type="STRING" id="75743.A0A401PEX8"/>
<dbReference type="InterPro" id="IPR000159">
    <property type="entry name" value="RA_dom"/>
</dbReference>
<evidence type="ECO:0000256" key="3">
    <source>
        <dbReference type="ARBA" id="ARBA00005032"/>
    </source>
</evidence>
<dbReference type="InterPro" id="IPR001849">
    <property type="entry name" value="PH_domain"/>
</dbReference>
<dbReference type="InterPro" id="IPR000608">
    <property type="entry name" value="UBC"/>
</dbReference>
<dbReference type="GO" id="GO:0045116">
    <property type="term" value="P:protein neddylation"/>
    <property type="evidence" value="ECO:0007669"/>
    <property type="project" value="UniProtKB-ARBA"/>
</dbReference>
<gene>
    <name evidence="20" type="ORF">scyTo_0001659</name>
</gene>
<feature type="active site" description="Glycyl thioester intermediate" evidence="15">
    <location>
        <position position="840"/>
    </location>
</feature>
<evidence type="ECO:0000256" key="12">
    <source>
        <dbReference type="ARBA" id="ARBA00038382"/>
    </source>
</evidence>
<keyword evidence="6" id="KW-0808">Transferase</keyword>
<evidence type="ECO:0000256" key="7">
    <source>
        <dbReference type="ARBA" id="ARBA00022741"/>
    </source>
</evidence>
<feature type="compositionally biased region" description="Basic and acidic residues" evidence="16">
    <location>
        <begin position="282"/>
        <end position="291"/>
    </location>
</feature>
<name>A0A401PEX8_SCYTO</name>
<dbReference type="EMBL" id="BFAA01000381">
    <property type="protein sequence ID" value="GCB71671.1"/>
    <property type="molecule type" value="Genomic_DNA"/>
</dbReference>
<evidence type="ECO:0000256" key="2">
    <source>
        <dbReference type="ARBA" id="ARBA00004245"/>
    </source>
</evidence>
<dbReference type="Pfam" id="PF21989">
    <property type="entry name" value="RA_2"/>
    <property type="match status" value="1"/>
</dbReference>
<sequence length="909" mass="103154">MTKVVMSNGLLFPEVTMKHGAPELKQKRLAALLAAWKSISGEDKMDQISDEDVDHAAEEDSDKEDQDLDKMFGAWLGELDKLTQSLDTGKPEELKKSPLRQETNLANFSYRFSMYNLNEALSQGDGVDLDALMADLCSMEQELSNISKEPSRQDSVVRKFHKEEVPAKMPGKESKSAQKQSATRASSKQGGLKGSSSVRSPKSLHTNLSLDDITAQLEQASLSMDEAARQTGAMMHDTKPSVSSQHRRTGSAGTVSDADIRSTSTSSRSSVTSATSSQDSLDIDKVTRPQDLDLNQKGQPASEHVPSSRHSRQVRRHLDFAEEDLELRTHSYLDRETSIILRNIAGKPSHLLTKEEQAARQKAEKIRVALEKIKEAQIKKLVIRVHMSDESSKTMMVDERQTVRQVLDNLMDKSHCGFSSDWSLVETIPELQMERIFEDHENLVENLLNWTRDSQNKLLFTERIEKYALFKNPQNYLLGKRENSEMGDRNKEALLEEFFCGSSVTVPEIEGLLWLKEDGKKSWKKRYFLLRASGIYYVPKGKTKTSRDLACFIQLDHMNVYYGQDYRSKYKAPTDYCCALKHPQIQKKSQYIKYLCCDDVRTLHQWVNGIRIAKYGKQLYDNYQDAVKRAEAAYEWSSLSSASMKSGSSSSSLPESHSNHSNQSDSGVSDLQSTGHVRSQSIVSSIFSEAWKRGTQLEEQQQHSKIRTESRQRERAEVQERASAMLTLAKKLKREEGMTGRGNTNPGTESSRRVSIRDKLLIKEVAELEANLPSTCKLDFPDVNKLYSFQLNVMPDEGYYQGGKFQFETDVPEAYNMVPPKVKCLTRIWHPNITETGEICLSLLREHSIDGTGWAPTRTLKDVVWGLNSLFTDLLNFDDPLNIEAAEQHLRDKDDFRSKVQDYIKRFAR</sequence>
<dbReference type="GO" id="GO:0007165">
    <property type="term" value="P:signal transduction"/>
    <property type="evidence" value="ECO:0007669"/>
    <property type="project" value="InterPro"/>
</dbReference>
<evidence type="ECO:0000256" key="4">
    <source>
        <dbReference type="ARBA" id="ARBA00022475"/>
    </source>
</evidence>
<dbReference type="PROSITE" id="PS50003">
    <property type="entry name" value="PH_DOMAIN"/>
    <property type="match status" value="1"/>
</dbReference>
<evidence type="ECO:0000259" key="18">
    <source>
        <dbReference type="PROSITE" id="PS50127"/>
    </source>
</evidence>
<dbReference type="SMART" id="SM00233">
    <property type="entry name" value="PH"/>
    <property type="match status" value="1"/>
</dbReference>
<evidence type="ECO:0000256" key="9">
    <source>
        <dbReference type="ARBA" id="ARBA00022840"/>
    </source>
</evidence>
<dbReference type="Gene3D" id="2.30.29.30">
    <property type="entry name" value="Pleckstrin-homology domain (PH domain)/Phosphotyrosine-binding domain (PTB)"/>
    <property type="match status" value="1"/>
</dbReference>
<dbReference type="SMART" id="SM00314">
    <property type="entry name" value="RA"/>
    <property type="match status" value="1"/>
</dbReference>
<feature type="compositionally biased region" description="Low complexity" evidence="16">
    <location>
        <begin position="645"/>
        <end position="661"/>
    </location>
</feature>
<dbReference type="OMA" id="IRIAKXS"/>
<dbReference type="InterPro" id="IPR011993">
    <property type="entry name" value="PH-like_dom_sf"/>
</dbReference>
<dbReference type="GO" id="GO:0005829">
    <property type="term" value="C:cytosol"/>
    <property type="evidence" value="ECO:0007669"/>
    <property type="project" value="UniProtKB-ARBA"/>
</dbReference>
<dbReference type="EC" id="2.3.2.34" evidence="14"/>
<keyword evidence="9" id="KW-0067">ATP-binding</keyword>
<dbReference type="Proteomes" id="UP000288216">
    <property type="component" value="Unassembled WGS sequence"/>
</dbReference>
<evidence type="ECO:0000259" key="19">
    <source>
        <dbReference type="PROSITE" id="PS50200"/>
    </source>
</evidence>
<evidence type="ECO:0000313" key="20">
    <source>
        <dbReference type="EMBL" id="GCB71671.1"/>
    </source>
</evidence>
<comment type="catalytic activity">
    <reaction evidence="13">
        <text>[E1 NEDD8-activating enzyme]-S-[NEDD8 protein]-yl-L-cysteine + [E2 NEDD8-conjugating enzyme]-L-cysteine = [E1 NEDD8-activating enzyme]-L-cysteine + [E2 NEDD8-conjugating enzyme]-S-[NEDD8-protein]-yl-L-cysteine.</text>
        <dbReference type="EC" id="2.3.2.34"/>
    </reaction>
</comment>
<dbReference type="InterPro" id="IPR029071">
    <property type="entry name" value="Ubiquitin-like_domsf"/>
</dbReference>
<reference evidence="20 21" key="1">
    <citation type="journal article" date="2018" name="Nat. Ecol. Evol.">
        <title>Shark genomes provide insights into elasmobranch evolution and the origin of vertebrates.</title>
        <authorList>
            <person name="Hara Y"/>
            <person name="Yamaguchi K"/>
            <person name="Onimaru K"/>
            <person name="Kadota M"/>
            <person name="Koyanagi M"/>
            <person name="Keeley SD"/>
            <person name="Tatsumi K"/>
            <person name="Tanaka K"/>
            <person name="Motone F"/>
            <person name="Kageyama Y"/>
            <person name="Nozu R"/>
            <person name="Adachi N"/>
            <person name="Nishimura O"/>
            <person name="Nakagawa R"/>
            <person name="Tanegashima C"/>
            <person name="Kiyatake I"/>
            <person name="Matsumoto R"/>
            <person name="Murakumo K"/>
            <person name="Nishida K"/>
            <person name="Terakita A"/>
            <person name="Kuratani S"/>
            <person name="Sato K"/>
            <person name="Hyodo S Kuraku.S."/>
        </authorList>
    </citation>
    <scope>NUCLEOTIDE SEQUENCE [LARGE SCALE GENOMIC DNA]</scope>
</reference>
<evidence type="ECO:0000256" key="10">
    <source>
        <dbReference type="ARBA" id="ARBA00023136"/>
    </source>
</evidence>
<keyword evidence="5" id="KW-0963">Cytoplasm</keyword>
<keyword evidence="8" id="KW-0833">Ubl conjugation pathway</keyword>
<feature type="compositionally biased region" description="Low complexity" evidence="16">
    <location>
        <begin position="261"/>
        <end position="280"/>
    </location>
</feature>
<dbReference type="Gene3D" id="3.10.110.10">
    <property type="entry name" value="Ubiquitin Conjugating Enzyme"/>
    <property type="match status" value="1"/>
</dbReference>
<evidence type="ECO:0000256" key="1">
    <source>
        <dbReference type="ARBA" id="ARBA00004202"/>
    </source>
</evidence>
<evidence type="ECO:0000256" key="13">
    <source>
        <dbReference type="ARBA" id="ARBA00043698"/>
    </source>
</evidence>
<evidence type="ECO:0000313" key="21">
    <source>
        <dbReference type="Proteomes" id="UP000288216"/>
    </source>
</evidence>
<dbReference type="FunFam" id="3.10.110.10:FF:000033">
    <property type="entry name" value="NEDD8-conjugating enzyme UBE2F"/>
    <property type="match status" value="1"/>
</dbReference>
<dbReference type="PROSITE" id="PS00183">
    <property type="entry name" value="UBC_1"/>
    <property type="match status" value="1"/>
</dbReference>
<dbReference type="GO" id="GO:0005856">
    <property type="term" value="C:cytoskeleton"/>
    <property type="evidence" value="ECO:0007669"/>
    <property type="project" value="UniProtKB-SubCell"/>
</dbReference>
<proteinExistence type="inferred from homology"/>
<evidence type="ECO:0000256" key="11">
    <source>
        <dbReference type="ARBA" id="ARBA00023212"/>
    </source>
</evidence>
<dbReference type="PANTHER" id="PTHR11243">
    <property type="entry name" value="GROWTH FACTOR RECEPTOR-BOUND PROTEIN"/>
    <property type="match status" value="1"/>
</dbReference>
<dbReference type="FunFam" id="2.30.29.30:FF:000048">
    <property type="entry name" value="Ras association (RalGDS/AF-6) and pleckstrin homology domains 1"/>
    <property type="match status" value="1"/>
</dbReference>
<dbReference type="SUPFAM" id="SSF50729">
    <property type="entry name" value="PH domain-like"/>
    <property type="match status" value="1"/>
</dbReference>
<dbReference type="FunFam" id="3.10.20.90:FF:000027">
    <property type="entry name" value="Ras association (RalGDS/AF-6) and pleckstrin homology domains 1"/>
    <property type="match status" value="1"/>
</dbReference>
<comment type="caution">
    <text evidence="20">The sequence shown here is derived from an EMBL/GenBank/DDBJ whole genome shotgun (WGS) entry which is preliminary data.</text>
</comment>
<feature type="compositionally biased region" description="Polar residues" evidence="16">
    <location>
        <begin position="662"/>
        <end position="674"/>
    </location>
</feature>
<dbReference type="SUPFAM" id="SSF54236">
    <property type="entry name" value="Ubiquitin-like"/>
    <property type="match status" value="1"/>
</dbReference>
<evidence type="ECO:0000256" key="5">
    <source>
        <dbReference type="ARBA" id="ARBA00022490"/>
    </source>
</evidence>
<feature type="region of interest" description="Disordered" evidence="16">
    <location>
        <begin position="44"/>
        <end position="66"/>
    </location>
</feature>
<dbReference type="Pfam" id="PF00169">
    <property type="entry name" value="PH"/>
    <property type="match status" value="1"/>
</dbReference>
<dbReference type="PROSITE" id="PS50127">
    <property type="entry name" value="UBC_2"/>
    <property type="match status" value="1"/>
</dbReference>
<feature type="region of interest" description="Disordered" evidence="16">
    <location>
        <begin position="163"/>
        <end position="205"/>
    </location>
</feature>
<dbReference type="InterPro" id="IPR023313">
    <property type="entry name" value="UBQ-conjugating_AS"/>
</dbReference>
<feature type="region of interest" description="Disordered" evidence="16">
    <location>
        <begin position="228"/>
        <end position="316"/>
    </location>
</feature>
<feature type="compositionally biased region" description="Basic and acidic residues" evidence="16">
    <location>
        <begin position="163"/>
        <end position="176"/>
    </location>
</feature>
<dbReference type="PROSITE" id="PS50200">
    <property type="entry name" value="RA"/>
    <property type="match status" value="1"/>
</dbReference>
<dbReference type="SMART" id="SM00212">
    <property type="entry name" value="UBCc"/>
    <property type="match status" value="1"/>
</dbReference>
<evidence type="ECO:0000256" key="6">
    <source>
        <dbReference type="ARBA" id="ARBA00022679"/>
    </source>
</evidence>
<accession>A0A401PEX8</accession>
<evidence type="ECO:0000256" key="14">
    <source>
        <dbReference type="ARBA" id="ARBA00044047"/>
    </source>
</evidence>
<dbReference type="InterPro" id="IPR039664">
    <property type="entry name" value="GRB/APBB1IP"/>
</dbReference>
<feature type="domain" description="Ras-associating" evidence="19">
    <location>
        <begin position="379"/>
        <end position="465"/>
    </location>
</feature>
<dbReference type="OrthoDB" id="6235964at2759"/>
<dbReference type="Pfam" id="PF00179">
    <property type="entry name" value="UQ_con"/>
    <property type="match status" value="1"/>
</dbReference>
<evidence type="ECO:0000256" key="16">
    <source>
        <dbReference type="SAM" id="MobiDB-lite"/>
    </source>
</evidence>
<feature type="domain" description="PH" evidence="17">
    <location>
        <begin position="506"/>
        <end position="615"/>
    </location>
</feature>
<keyword evidence="7" id="KW-0547">Nucleotide-binding</keyword>
<dbReference type="CDD" id="cd16136">
    <property type="entry name" value="RA_MRL_Lpd"/>
    <property type="match status" value="1"/>
</dbReference>
<comment type="pathway">
    <text evidence="3">Protein modification; protein neddylation.</text>
</comment>
<feature type="region of interest" description="Disordered" evidence="16">
    <location>
        <begin position="645"/>
        <end position="674"/>
    </location>
</feature>
<comment type="similarity">
    <text evidence="12">Belongs to the MRL family.</text>
</comment>
<dbReference type="InterPro" id="IPR039665">
    <property type="entry name" value="PH_APBB1IP"/>
</dbReference>
<dbReference type="AlphaFoldDB" id="A0A401PEX8"/>
<feature type="region of interest" description="Disordered" evidence="16">
    <location>
        <begin position="697"/>
        <end position="718"/>
    </location>
</feature>
<dbReference type="Gene3D" id="3.10.20.90">
    <property type="entry name" value="Phosphatidylinositol 3-kinase Catalytic Subunit, Chain A, domain 1"/>
    <property type="match status" value="1"/>
</dbReference>
<protein>
    <recommendedName>
        <fullName evidence="14">E2 NEDD8-conjugating enzyme</fullName>
        <ecNumber evidence="14">2.3.2.34</ecNumber>
    </recommendedName>
</protein>
<dbReference type="PANTHER" id="PTHR11243:SF15">
    <property type="entry name" value="RAS-ASSOCIATED AND PLECKSTRIN HOMOLOGY DOMAINS-CONTAINING PROTEIN 1"/>
    <property type="match status" value="1"/>
</dbReference>
<keyword evidence="4" id="KW-1003">Cell membrane</keyword>
<keyword evidence="11" id="KW-0206">Cytoskeleton</keyword>
<evidence type="ECO:0000259" key="17">
    <source>
        <dbReference type="PROSITE" id="PS50003"/>
    </source>
</evidence>
<dbReference type="GO" id="GO:0005524">
    <property type="term" value="F:ATP binding"/>
    <property type="evidence" value="ECO:0007669"/>
    <property type="project" value="UniProtKB-KW"/>
</dbReference>
<feature type="compositionally biased region" description="Acidic residues" evidence="16">
    <location>
        <begin position="48"/>
        <end position="66"/>
    </location>
</feature>
<dbReference type="InterPro" id="IPR016135">
    <property type="entry name" value="UBQ-conjugating_enzyme/RWD"/>
</dbReference>
<dbReference type="CDD" id="cd23794">
    <property type="entry name" value="UBCc_UBE2F_UBE2M"/>
    <property type="match status" value="1"/>
</dbReference>
<keyword evidence="21" id="KW-1185">Reference proteome</keyword>
<feature type="domain" description="UBC core" evidence="18">
    <location>
        <begin position="756"/>
        <end position="909"/>
    </location>
</feature>
<dbReference type="GO" id="GO:0061654">
    <property type="term" value="F:NEDD8 conjugating enzyme activity"/>
    <property type="evidence" value="ECO:0007669"/>
    <property type="project" value="UniProtKB-EC"/>
</dbReference>